<dbReference type="InterPro" id="IPR007165">
    <property type="entry name" value="Phage_holin_4_2"/>
</dbReference>
<feature type="signal peptide" evidence="2">
    <location>
        <begin position="1"/>
        <end position="33"/>
    </location>
</feature>
<feature type="transmembrane region" description="Helical" evidence="1">
    <location>
        <begin position="75"/>
        <end position="102"/>
    </location>
</feature>
<dbReference type="RefSeq" id="WP_344301134.1">
    <property type="nucleotide sequence ID" value="NZ_BAAAQW010000014.1"/>
</dbReference>
<keyword evidence="1" id="KW-1133">Transmembrane helix</keyword>
<evidence type="ECO:0000313" key="4">
    <source>
        <dbReference type="Proteomes" id="UP001500432"/>
    </source>
</evidence>
<gene>
    <name evidence="3" type="ORF">GCM10009849_35180</name>
</gene>
<evidence type="ECO:0000256" key="1">
    <source>
        <dbReference type="SAM" id="Phobius"/>
    </source>
</evidence>
<dbReference type="PANTHER" id="PTHR37309:SF1">
    <property type="entry name" value="SLR0284 PROTEIN"/>
    <property type="match status" value="1"/>
</dbReference>
<protein>
    <submittedName>
        <fullName evidence="3">Phage holin family protein</fullName>
    </submittedName>
</protein>
<dbReference type="Proteomes" id="UP001500432">
    <property type="component" value="Unassembled WGS sequence"/>
</dbReference>
<dbReference type="EMBL" id="BAAAQW010000014">
    <property type="protein sequence ID" value="GAA2203312.1"/>
    <property type="molecule type" value="Genomic_DNA"/>
</dbReference>
<evidence type="ECO:0000256" key="2">
    <source>
        <dbReference type="SAM" id="SignalP"/>
    </source>
</evidence>
<keyword evidence="1" id="KW-0472">Membrane</keyword>
<name>A0ABN3C265_9MICC</name>
<sequence length="142" mass="14611">MMQFLLRVVVNAVALCVAAWLLPGMDITSSATAAAAAGAGAGNASDTVGVVLAYLFIGLIFGLVNALVRPIVSFLSLPVTCLTLGLFALVINAAMLALTAWLSSYTPVHLTIDSFFWTAVLGAIIVSLVSAVVSWVVGADKK</sequence>
<keyword evidence="1" id="KW-0812">Transmembrane</keyword>
<dbReference type="PANTHER" id="PTHR37309">
    <property type="entry name" value="SLR0284 PROTEIN"/>
    <property type="match status" value="1"/>
</dbReference>
<organism evidence="3 4">
    <name type="scientific">Sinomonas flava</name>
    <dbReference type="NCBI Taxonomy" id="496857"/>
    <lineage>
        <taxon>Bacteria</taxon>
        <taxon>Bacillati</taxon>
        <taxon>Actinomycetota</taxon>
        <taxon>Actinomycetes</taxon>
        <taxon>Micrococcales</taxon>
        <taxon>Micrococcaceae</taxon>
        <taxon>Sinomonas</taxon>
    </lineage>
</organism>
<feature type="transmembrane region" description="Helical" evidence="1">
    <location>
        <begin position="51"/>
        <end position="68"/>
    </location>
</feature>
<accession>A0ABN3C265</accession>
<comment type="caution">
    <text evidence="3">The sequence shown here is derived from an EMBL/GenBank/DDBJ whole genome shotgun (WGS) entry which is preliminary data.</text>
</comment>
<proteinExistence type="predicted"/>
<feature type="chain" id="PRO_5046733648" evidence="2">
    <location>
        <begin position="34"/>
        <end position="142"/>
    </location>
</feature>
<reference evidence="3 4" key="1">
    <citation type="journal article" date="2019" name="Int. J. Syst. Evol. Microbiol.">
        <title>The Global Catalogue of Microorganisms (GCM) 10K type strain sequencing project: providing services to taxonomists for standard genome sequencing and annotation.</title>
        <authorList>
            <consortium name="The Broad Institute Genomics Platform"/>
            <consortium name="The Broad Institute Genome Sequencing Center for Infectious Disease"/>
            <person name="Wu L."/>
            <person name="Ma J."/>
        </authorList>
    </citation>
    <scope>NUCLEOTIDE SEQUENCE [LARGE SCALE GENOMIC DNA]</scope>
    <source>
        <strain evidence="3 4">JCM 16034</strain>
    </source>
</reference>
<dbReference type="Pfam" id="PF04020">
    <property type="entry name" value="Phage_holin_4_2"/>
    <property type="match status" value="1"/>
</dbReference>
<feature type="transmembrane region" description="Helical" evidence="1">
    <location>
        <begin position="114"/>
        <end position="137"/>
    </location>
</feature>
<keyword evidence="2" id="KW-0732">Signal</keyword>
<keyword evidence="4" id="KW-1185">Reference proteome</keyword>
<evidence type="ECO:0000313" key="3">
    <source>
        <dbReference type="EMBL" id="GAA2203312.1"/>
    </source>
</evidence>